<protein>
    <submittedName>
        <fullName evidence="1">Uncharacterized protein</fullName>
    </submittedName>
</protein>
<proteinExistence type="predicted"/>
<reference evidence="1" key="1">
    <citation type="journal article" date="2022" name="Cell Host Microbe">
        <title>Colonization of the live biotherapeutic product VE303 and modulation of the microbiota and metabolites in healthy volunteers.</title>
        <authorList>
            <person name="Dsouza M."/>
            <person name="Menon R."/>
            <person name="Crossette E."/>
            <person name="Bhattarai S.K."/>
            <person name="Schneider J."/>
            <person name="Kim Y.G."/>
            <person name="Reddy S."/>
            <person name="Caballero S."/>
            <person name="Felix C."/>
            <person name="Cornacchione L."/>
            <person name="Hendrickson J."/>
            <person name="Watson A.R."/>
            <person name="Minot S.S."/>
            <person name="Greenfield N."/>
            <person name="Schopf L."/>
            <person name="Szabady R."/>
            <person name="Patarroyo J."/>
            <person name="Smith W."/>
            <person name="Harrison P."/>
            <person name="Kuijper E.J."/>
            <person name="Kelly C.P."/>
            <person name="Olle B."/>
            <person name="Bobilev D."/>
            <person name="Silber J.L."/>
            <person name="Bucci V."/>
            <person name="Roberts B."/>
            <person name="Faith J."/>
            <person name="Norman J.M."/>
        </authorList>
    </citation>
    <scope>NUCLEOTIDE SEQUENCE</scope>
    <source>
        <strain evidence="1">VE303-04</strain>
    </source>
</reference>
<evidence type="ECO:0000313" key="2">
    <source>
        <dbReference type="Proteomes" id="UP001203136"/>
    </source>
</evidence>
<dbReference type="AlphaFoldDB" id="A0AAW5F0R3"/>
<accession>A0AAW5F0R3</accession>
<organism evidence="1 2">
    <name type="scientific">Clostridium symbiosum</name>
    <name type="common">Bacteroides symbiosus</name>
    <dbReference type="NCBI Taxonomy" id="1512"/>
    <lineage>
        <taxon>Bacteria</taxon>
        <taxon>Bacillati</taxon>
        <taxon>Bacillota</taxon>
        <taxon>Clostridia</taxon>
        <taxon>Lachnospirales</taxon>
        <taxon>Lachnospiraceae</taxon>
        <taxon>Otoolea</taxon>
    </lineage>
</organism>
<comment type="caution">
    <text evidence="1">The sequence shown here is derived from an EMBL/GenBank/DDBJ whole genome shotgun (WGS) entry which is preliminary data.</text>
</comment>
<dbReference type="RefSeq" id="WP_247213167.1">
    <property type="nucleotide sequence ID" value="NZ_JAINVB010000001.1"/>
</dbReference>
<gene>
    <name evidence="1" type="ORF">K5I21_06785</name>
</gene>
<dbReference type="EMBL" id="JAINVB010000001">
    <property type="protein sequence ID" value="MCK0085583.1"/>
    <property type="molecule type" value="Genomic_DNA"/>
</dbReference>
<sequence>MKYAAAWQLGRLMMLNSKAAAGDLCRWRKLVFCERRRAGEVQILKKHFEAFSVSAGKEDREYQGSIRTGFMEYLAGDLGKWLVGGGDAASVFGPVKAFW</sequence>
<dbReference type="Proteomes" id="UP001203136">
    <property type="component" value="Unassembled WGS sequence"/>
</dbReference>
<evidence type="ECO:0000313" key="1">
    <source>
        <dbReference type="EMBL" id="MCK0085583.1"/>
    </source>
</evidence>
<name>A0AAW5F0R3_CLOSY</name>